<organism evidence="2 3">
    <name type="scientific">Eumeta variegata</name>
    <name type="common">Bagworm moth</name>
    <name type="synonym">Eumeta japonica</name>
    <dbReference type="NCBI Taxonomy" id="151549"/>
    <lineage>
        <taxon>Eukaryota</taxon>
        <taxon>Metazoa</taxon>
        <taxon>Ecdysozoa</taxon>
        <taxon>Arthropoda</taxon>
        <taxon>Hexapoda</taxon>
        <taxon>Insecta</taxon>
        <taxon>Pterygota</taxon>
        <taxon>Neoptera</taxon>
        <taxon>Endopterygota</taxon>
        <taxon>Lepidoptera</taxon>
        <taxon>Glossata</taxon>
        <taxon>Ditrysia</taxon>
        <taxon>Tineoidea</taxon>
        <taxon>Psychidae</taxon>
        <taxon>Oiketicinae</taxon>
        <taxon>Eumeta</taxon>
    </lineage>
</organism>
<feature type="region of interest" description="Disordered" evidence="1">
    <location>
        <begin position="23"/>
        <end position="67"/>
    </location>
</feature>
<evidence type="ECO:0000313" key="3">
    <source>
        <dbReference type="Proteomes" id="UP000299102"/>
    </source>
</evidence>
<keyword evidence="3" id="KW-1185">Reference proteome</keyword>
<dbReference type="Proteomes" id="UP000299102">
    <property type="component" value="Unassembled WGS sequence"/>
</dbReference>
<gene>
    <name evidence="2" type="ORF">EVAR_41876_1</name>
</gene>
<proteinExistence type="predicted"/>
<dbReference type="AlphaFoldDB" id="A0A4C1XCL3"/>
<protein>
    <submittedName>
        <fullName evidence="2">Uncharacterized protein</fullName>
    </submittedName>
</protein>
<comment type="caution">
    <text evidence="2">The sequence shown here is derived from an EMBL/GenBank/DDBJ whole genome shotgun (WGS) entry which is preliminary data.</text>
</comment>
<feature type="region of interest" description="Disordered" evidence="1">
    <location>
        <begin position="135"/>
        <end position="168"/>
    </location>
</feature>
<dbReference type="EMBL" id="BGZK01000780">
    <property type="protein sequence ID" value="GBP60184.1"/>
    <property type="molecule type" value="Genomic_DNA"/>
</dbReference>
<feature type="compositionally biased region" description="Basic and acidic residues" evidence="1">
    <location>
        <begin position="31"/>
        <end position="43"/>
    </location>
</feature>
<feature type="region of interest" description="Disordered" evidence="1">
    <location>
        <begin position="79"/>
        <end position="113"/>
    </location>
</feature>
<feature type="compositionally biased region" description="Low complexity" evidence="1">
    <location>
        <begin position="100"/>
        <end position="111"/>
    </location>
</feature>
<name>A0A4C1XCL3_EUMVA</name>
<sequence length="186" mass="20136">MFPWCTSHPSGGAPHVALEHQQEVTATPPERSTRNHPQREAKAIRANASRVSDSRDTRRRAGSAPALLGSVFIPTTFHHIKSRRRDRPDPDKVTDGCAAGGAARSTAARAAISQPRIRAANRASRMTTGRDRVINSHRASLPTRTDAQPARHTPTADGASTLPVRAFVSRRRVPPDRLAGVVLQGE</sequence>
<evidence type="ECO:0000313" key="2">
    <source>
        <dbReference type="EMBL" id="GBP60184.1"/>
    </source>
</evidence>
<reference evidence="2 3" key="1">
    <citation type="journal article" date="2019" name="Commun. Biol.">
        <title>The bagworm genome reveals a unique fibroin gene that provides high tensile strength.</title>
        <authorList>
            <person name="Kono N."/>
            <person name="Nakamura H."/>
            <person name="Ohtoshi R."/>
            <person name="Tomita M."/>
            <person name="Numata K."/>
            <person name="Arakawa K."/>
        </authorList>
    </citation>
    <scope>NUCLEOTIDE SEQUENCE [LARGE SCALE GENOMIC DNA]</scope>
</reference>
<accession>A0A4C1XCL3</accession>
<evidence type="ECO:0000256" key="1">
    <source>
        <dbReference type="SAM" id="MobiDB-lite"/>
    </source>
</evidence>